<evidence type="ECO:0000313" key="3">
    <source>
        <dbReference type="Proteomes" id="UP000315289"/>
    </source>
</evidence>
<comment type="caution">
    <text evidence="2">The sequence shown here is derived from an EMBL/GenBank/DDBJ whole genome shotgun (WGS) entry which is preliminary data.</text>
</comment>
<evidence type="ECO:0000256" key="1">
    <source>
        <dbReference type="SAM" id="Phobius"/>
    </source>
</evidence>
<feature type="transmembrane region" description="Helical" evidence="1">
    <location>
        <begin position="133"/>
        <end position="151"/>
    </location>
</feature>
<feature type="transmembrane region" description="Helical" evidence="1">
    <location>
        <begin position="74"/>
        <end position="93"/>
    </location>
</feature>
<accession>A0A557SWT8</accession>
<dbReference type="PANTHER" id="PTHR34989:SF1">
    <property type="entry name" value="PROTEIN HDED"/>
    <property type="match status" value="1"/>
</dbReference>
<keyword evidence="1" id="KW-1133">Transmembrane helix</keyword>
<feature type="transmembrane region" description="Helical" evidence="1">
    <location>
        <begin position="99"/>
        <end position="121"/>
    </location>
</feature>
<dbReference type="EMBL" id="VOAH01000004">
    <property type="protein sequence ID" value="TVP41065.1"/>
    <property type="molecule type" value="Genomic_DNA"/>
</dbReference>
<dbReference type="Proteomes" id="UP000315289">
    <property type="component" value="Unassembled WGS sequence"/>
</dbReference>
<dbReference type="Pfam" id="PF03729">
    <property type="entry name" value="DUF308"/>
    <property type="match status" value="2"/>
</dbReference>
<name>A0A557SWT8_9ARCH</name>
<dbReference type="AlphaFoldDB" id="A0A557SWT8"/>
<evidence type="ECO:0000313" key="2">
    <source>
        <dbReference type="EMBL" id="TVP41065.1"/>
    </source>
</evidence>
<feature type="transmembrane region" description="Helical" evidence="1">
    <location>
        <begin position="157"/>
        <end position="179"/>
    </location>
</feature>
<dbReference type="PANTHER" id="PTHR34989">
    <property type="entry name" value="PROTEIN HDED"/>
    <property type="match status" value="1"/>
</dbReference>
<gene>
    <name evidence="2" type="ORF">NARC_40024</name>
</gene>
<keyword evidence="1" id="KW-0472">Membrane</keyword>
<keyword evidence="3" id="KW-1185">Reference proteome</keyword>
<proteinExistence type="predicted"/>
<dbReference type="InterPro" id="IPR005325">
    <property type="entry name" value="DUF308_memb"/>
</dbReference>
<organism evidence="2 3">
    <name type="scientific">Candidatus Nitrosocosmicus arcticus</name>
    <dbReference type="NCBI Taxonomy" id="2035267"/>
    <lineage>
        <taxon>Archaea</taxon>
        <taxon>Nitrososphaerota</taxon>
        <taxon>Nitrososphaeria</taxon>
        <taxon>Nitrososphaerales</taxon>
        <taxon>Nitrososphaeraceae</taxon>
        <taxon>Candidatus Nitrosocosmicus</taxon>
    </lineage>
</organism>
<feature type="transmembrane region" description="Helical" evidence="1">
    <location>
        <begin position="21"/>
        <end position="41"/>
    </location>
</feature>
<dbReference type="InterPro" id="IPR052712">
    <property type="entry name" value="Acid_resist_chaperone_HdeD"/>
</dbReference>
<protein>
    <recommendedName>
        <fullName evidence="4">Acid-resistance membrane protein</fullName>
    </recommendedName>
</protein>
<dbReference type="GO" id="GO:0005886">
    <property type="term" value="C:plasma membrane"/>
    <property type="evidence" value="ECO:0007669"/>
    <property type="project" value="TreeGrafter"/>
</dbReference>
<keyword evidence="1" id="KW-0812">Transmembrane</keyword>
<reference evidence="2 3" key="1">
    <citation type="journal article" date="2019" name="Front. Microbiol.">
        <title>Ammonia Oxidation by the Arctic Terrestrial Thaumarchaeote Candidatus Nitrosocosmicus arcticus Is Stimulated by Increasing Temperatures.</title>
        <authorList>
            <person name="Alves R.J.E."/>
            <person name="Kerou M."/>
            <person name="Zappe A."/>
            <person name="Bittner R."/>
            <person name="Abby S.S."/>
            <person name="Schmidt H.A."/>
            <person name="Pfeifer K."/>
            <person name="Schleper C."/>
        </authorList>
    </citation>
    <scope>NUCLEOTIDE SEQUENCE [LARGE SCALE GENOMIC DNA]</scope>
    <source>
        <strain evidence="2 3">Kfb</strain>
    </source>
</reference>
<feature type="transmembrane region" description="Helical" evidence="1">
    <location>
        <begin position="47"/>
        <end position="67"/>
    </location>
</feature>
<sequence>MILRVNILSIEKSPNWVRMAQIGLGLIILILSIIVLINPIIGSISIIVFLAFLLLFAGVEKIVSGIVLSGKSRFISIGLGIIVIIVSLIALVYPVEASVFVVLLLGIALLVDGISRIIHGIRDKEGRGWSKNFGIGVGALSIIFAIAVLVYPGIGLVLAGILIGIALLITSIQIISAGVTGEQRKPRAI</sequence>
<evidence type="ECO:0008006" key="4">
    <source>
        <dbReference type="Google" id="ProtNLM"/>
    </source>
</evidence>